<evidence type="ECO:0000313" key="1">
    <source>
        <dbReference type="EMBL" id="CAI9769223.1"/>
    </source>
</evidence>
<protein>
    <submittedName>
        <fullName evidence="1">Uncharacterized protein</fullName>
    </submittedName>
</protein>
<keyword evidence="2" id="KW-1185">Reference proteome</keyword>
<dbReference type="AlphaFoldDB" id="A0AAD1ZG63"/>
<organism evidence="1 2">
    <name type="scientific">Fraxinus pennsylvanica</name>
    <dbReference type="NCBI Taxonomy" id="56036"/>
    <lineage>
        <taxon>Eukaryota</taxon>
        <taxon>Viridiplantae</taxon>
        <taxon>Streptophyta</taxon>
        <taxon>Embryophyta</taxon>
        <taxon>Tracheophyta</taxon>
        <taxon>Spermatophyta</taxon>
        <taxon>Magnoliopsida</taxon>
        <taxon>eudicotyledons</taxon>
        <taxon>Gunneridae</taxon>
        <taxon>Pentapetalae</taxon>
        <taxon>asterids</taxon>
        <taxon>lamiids</taxon>
        <taxon>Lamiales</taxon>
        <taxon>Oleaceae</taxon>
        <taxon>Oleeae</taxon>
        <taxon>Fraxinus</taxon>
    </lineage>
</organism>
<evidence type="ECO:0000313" key="2">
    <source>
        <dbReference type="Proteomes" id="UP000834106"/>
    </source>
</evidence>
<accession>A0AAD1ZG63</accession>
<sequence length="119" mass="13373">MPNKVFFLGRKPTSCSSFSFRTLRSPDWIPFELKMEKDNGFKHMGISTVSQYSLTSFEEQAEEGTFTEEPGSGAVATIDEKKVSVGTLEWVESLLGSGLFLKGREDEKENMPFYLSSLN</sequence>
<reference evidence="1" key="1">
    <citation type="submission" date="2023-05" db="EMBL/GenBank/DDBJ databases">
        <authorList>
            <person name="Huff M."/>
        </authorList>
    </citation>
    <scope>NUCLEOTIDE SEQUENCE</scope>
</reference>
<proteinExistence type="predicted"/>
<dbReference type="Proteomes" id="UP000834106">
    <property type="component" value="Chromosome 10"/>
</dbReference>
<dbReference type="EMBL" id="OU503045">
    <property type="protein sequence ID" value="CAI9769223.1"/>
    <property type="molecule type" value="Genomic_DNA"/>
</dbReference>
<gene>
    <name evidence="1" type="ORF">FPE_LOCUS17067</name>
</gene>
<name>A0AAD1ZG63_9LAMI</name>